<dbReference type="PANTHER" id="PTHR42801">
    <property type="entry name" value="THIOREDOXIN-DEPENDENT PEROXIDE REDUCTASE"/>
    <property type="match status" value="1"/>
</dbReference>
<evidence type="ECO:0000256" key="4">
    <source>
        <dbReference type="ARBA" id="ARBA00022862"/>
    </source>
</evidence>
<dbReference type="InterPro" id="IPR013766">
    <property type="entry name" value="Thioredoxin_domain"/>
</dbReference>
<dbReference type="RefSeq" id="WP_234901547.1">
    <property type="nucleotide sequence ID" value="NZ_JAANOW010000002.1"/>
</dbReference>
<evidence type="ECO:0000256" key="8">
    <source>
        <dbReference type="ARBA" id="ARBA00032824"/>
    </source>
</evidence>
<dbReference type="Gene3D" id="3.40.30.10">
    <property type="entry name" value="Glutaredoxin"/>
    <property type="match status" value="1"/>
</dbReference>
<dbReference type="InterPro" id="IPR003018">
    <property type="entry name" value="GAF"/>
</dbReference>
<comment type="caution">
    <text evidence="13">The sequence shown here is derived from an EMBL/GenBank/DDBJ whole genome shotgun (WGS) entry which is preliminary data.</text>
</comment>
<dbReference type="Pfam" id="PF01590">
    <property type="entry name" value="GAF"/>
    <property type="match status" value="1"/>
</dbReference>
<dbReference type="CDD" id="cd02970">
    <property type="entry name" value="PRX_like2"/>
    <property type="match status" value="1"/>
</dbReference>
<dbReference type="GO" id="GO:0045454">
    <property type="term" value="P:cell redox homeostasis"/>
    <property type="evidence" value="ECO:0007669"/>
    <property type="project" value="TreeGrafter"/>
</dbReference>
<dbReference type="InterPro" id="IPR000866">
    <property type="entry name" value="AhpC/TSA"/>
</dbReference>
<dbReference type="PROSITE" id="PS51352">
    <property type="entry name" value="THIOREDOXIN_2"/>
    <property type="match status" value="1"/>
</dbReference>
<evidence type="ECO:0000259" key="12">
    <source>
        <dbReference type="PROSITE" id="PS51352"/>
    </source>
</evidence>
<dbReference type="GO" id="GO:0034599">
    <property type="term" value="P:cellular response to oxidative stress"/>
    <property type="evidence" value="ECO:0007669"/>
    <property type="project" value="TreeGrafter"/>
</dbReference>
<evidence type="ECO:0000313" key="13">
    <source>
        <dbReference type="EMBL" id="NIH97417.1"/>
    </source>
</evidence>
<keyword evidence="3" id="KW-0575">Peroxidase</keyword>
<reference evidence="13 14" key="1">
    <citation type="submission" date="2020-03" db="EMBL/GenBank/DDBJ databases">
        <title>Sequencing the genomes of 1000 actinobacteria strains.</title>
        <authorList>
            <person name="Klenk H.-P."/>
        </authorList>
    </citation>
    <scope>NUCLEOTIDE SEQUENCE [LARGE SCALE GENOMIC DNA]</scope>
    <source>
        <strain evidence="13 14">DSM 44556</strain>
    </source>
</reference>
<evidence type="ECO:0000256" key="5">
    <source>
        <dbReference type="ARBA" id="ARBA00023002"/>
    </source>
</evidence>
<evidence type="ECO:0000256" key="1">
    <source>
        <dbReference type="ARBA" id="ARBA00003330"/>
    </source>
</evidence>
<dbReference type="SUPFAM" id="SSF52833">
    <property type="entry name" value="Thioredoxin-like"/>
    <property type="match status" value="1"/>
</dbReference>
<dbReference type="PANTHER" id="PTHR42801:SF7">
    <property type="entry name" value="SLL1159 PROTEIN"/>
    <property type="match status" value="1"/>
</dbReference>
<comment type="similarity">
    <text evidence="9">Belongs to the peroxiredoxin family. BCP/PrxQ subfamily.</text>
</comment>
<evidence type="ECO:0000256" key="7">
    <source>
        <dbReference type="ARBA" id="ARBA00023284"/>
    </source>
</evidence>
<evidence type="ECO:0000313" key="14">
    <source>
        <dbReference type="Proteomes" id="UP000547444"/>
    </source>
</evidence>
<dbReference type="InterPro" id="IPR036249">
    <property type="entry name" value="Thioredoxin-like_sf"/>
</dbReference>
<sequence>MTPAEQPEAETASDETAALLQVFVTEQLALEASGTPTSVAAPGFRVPTVSLLDVDGRQVTSDALLAGTPAVIVFYRGAWCPYCNMALRTYEKDLVPALRARGVRLIAVSPQTPDGSMSSRDINELSFTVVSDPGNQLAAAFGILTQPSAEAHAAQLSLGLDLRETNADGGLGLPMPTVALVDEDRLLRWIDVHPNYAKRTDPREVLDALDRTLATTPPANATPALSSVTSRMADLAETLGVKSCLVMRSDPGSMVVAATAGQGAAHYPVGAAGQKAALTPEAVPLYCEHVVDSGEAVFISDSRDDQVFAGNEDEVEFGLTNYLGLPVRNAAGEVVGTVCVLDDSARDYDDQARRALDALRSDVEAIMAQDPSALST</sequence>
<evidence type="ECO:0000256" key="11">
    <source>
        <dbReference type="ARBA" id="ARBA00049091"/>
    </source>
</evidence>
<protein>
    <recommendedName>
        <fullName evidence="2">thioredoxin-dependent peroxiredoxin</fullName>
        <ecNumber evidence="2">1.11.1.24</ecNumber>
    </recommendedName>
    <alternativeName>
        <fullName evidence="10">Bacterioferritin comigratory protein</fullName>
    </alternativeName>
    <alternativeName>
        <fullName evidence="8">Thioredoxin peroxidase</fullName>
    </alternativeName>
</protein>
<name>A0A7X5U2W6_9MYCO</name>
<organism evidence="13 14">
    <name type="scientific">Mycolicibacterium fluoranthenivorans</name>
    <dbReference type="NCBI Taxonomy" id="258505"/>
    <lineage>
        <taxon>Bacteria</taxon>
        <taxon>Bacillati</taxon>
        <taxon>Actinomycetota</taxon>
        <taxon>Actinomycetes</taxon>
        <taxon>Mycobacteriales</taxon>
        <taxon>Mycobacteriaceae</taxon>
        <taxon>Mycolicibacterium</taxon>
    </lineage>
</organism>
<feature type="domain" description="Thioredoxin" evidence="12">
    <location>
        <begin position="40"/>
        <end position="214"/>
    </location>
</feature>
<accession>A0A7X5U2W6</accession>
<evidence type="ECO:0000256" key="10">
    <source>
        <dbReference type="ARBA" id="ARBA00041373"/>
    </source>
</evidence>
<keyword evidence="4" id="KW-0049">Antioxidant</keyword>
<keyword evidence="5" id="KW-0560">Oxidoreductase</keyword>
<dbReference type="InterPro" id="IPR050924">
    <property type="entry name" value="Peroxiredoxin_BCP/PrxQ"/>
</dbReference>
<dbReference type="Gene3D" id="3.30.450.40">
    <property type="match status" value="1"/>
</dbReference>
<dbReference type="GO" id="GO:0005737">
    <property type="term" value="C:cytoplasm"/>
    <property type="evidence" value="ECO:0007669"/>
    <property type="project" value="TreeGrafter"/>
</dbReference>
<dbReference type="EMBL" id="JAANOW010000002">
    <property type="protein sequence ID" value="NIH97417.1"/>
    <property type="molecule type" value="Genomic_DNA"/>
</dbReference>
<keyword evidence="14" id="KW-1185">Reference proteome</keyword>
<keyword evidence="7" id="KW-0676">Redox-active center</keyword>
<dbReference type="Proteomes" id="UP000547444">
    <property type="component" value="Unassembled WGS sequence"/>
</dbReference>
<dbReference type="InterPro" id="IPR029016">
    <property type="entry name" value="GAF-like_dom_sf"/>
</dbReference>
<evidence type="ECO:0000256" key="3">
    <source>
        <dbReference type="ARBA" id="ARBA00022559"/>
    </source>
</evidence>
<evidence type="ECO:0000256" key="6">
    <source>
        <dbReference type="ARBA" id="ARBA00023157"/>
    </source>
</evidence>
<comment type="function">
    <text evidence="1">Thiol-specific peroxidase that catalyzes the reduction of hydrogen peroxide and organic hydroperoxides to water and alcohols, respectively. Plays a role in cell protection against oxidative stress by detoxifying peroxides and as sensor of hydrogen peroxide-mediated signaling events.</text>
</comment>
<evidence type="ECO:0000256" key="2">
    <source>
        <dbReference type="ARBA" id="ARBA00013017"/>
    </source>
</evidence>
<dbReference type="EC" id="1.11.1.24" evidence="2"/>
<keyword evidence="6" id="KW-1015">Disulfide bond</keyword>
<proteinExistence type="inferred from homology"/>
<gene>
    <name evidence="13" type="ORF">FHU31_004407</name>
</gene>
<comment type="catalytic activity">
    <reaction evidence="11">
        <text>a hydroperoxide + [thioredoxin]-dithiol = an alcohol + [thioredoxin]-disulfide + H2O</text>
        <dbReference type="Rhea" id="RHEA:62620"/>
        <dbReference type="Rhea" id="RHEA-COMP:10698"/>
        <dbReference type="Rhea" id="RHEA-COMP:10700"/>
        <dbReference type="ChEBI" id="CHEBI:15377"/>
        <dbReference type="ChEBI" id="CHEBI:29950"/>
        <dbReference type="ChEBI" id="CHEBI:30879"/>
        <dbReference type="ChEBI" id="CHEBI:35924"/>
        <dbReference type="ChEBI" id="CHEBI:50058"/>
        <dbReference type="EC" id="1.11.1.24"/>
    </reaction>
</comment>
<dbReference type="SMART" id="SM00065">
    <property type="entry name" value="GAF"/>
    <property type="match status" value="1"/>
</dbReference>
<dbReference type="Pfam" id="PF00578">
    <property type="entry name" value="AhpC-TSA"/>
    <property type="match status" value="1"/>
</dbReference>
<evidence type="ECO:0000256" key="9">
    <source>
        <dbReference type="ARBA" id="ARBA00038489"/>
    </source>
</evidence>
<dbReference type="GO" id="GO:0008379">
    <property type="term" value="F:thioredoxin peroxidase activity"/>
    <property type="evidence" value="ECO:0007669"/>
    <property type="project" value="TreeGrafter"/>
</dbReference>
<dbReference type="SUPFAM" id="SSF55781">
    <property type="entry name" value="GAF domain-like"/>
    <property type="match status" value="1"/>
</dbReference>
<dbReference type="AlphaFoldDB" id="A0A7X5U2W6"/>